<evidence type="ECO:0000256" key="5">
    <source>
        <dbReference type="ARBA" id="ARBA00023136"/>
    </source>
</evidence>
<dbReference type="STRING" id="1156395.DBT_0671"/>
<dbReference type="GO" id="GO:0043093">
    <property type="term" value="P:FtsZ-dependent cytokinesis"/>
    <property type="evidence" value="ECO:0007669"/>
    <property type="project" value="TreeGrafter"/>
</dbReference>
<keyword evidence="1" id="KW-1003">Cell membrane</keyword>
<dbReference type="AlphaFoldDB" id="A0A1B9F749"/>
<dbReference type="PANTHER" id="PTHR37485">
    <property type="entry name" value="CELL DIVISION PROTEIN FTSB"/>
    <property type="match status" value="1"/>
</dbReference>
<gene>
    <name evidence="7" type="ORF">DBT_0671</name>
</gene>
<keyword evidence="5" id="KW-0472">Membrane</keyword>
<reference evidence="7 8" key="1">
    <citation type="submission" date="2016-06" db="EMBL/GenBank/DDBJ databases">
        <title>Respiratory ammonification of nitrate coupled to the oxidation of elemental sulfur in deep-sea autotrophic thermophilic bacteria.</title>
        <authorList>
            <person name="Slobodkina G.B."/>
            <person name="Mardanov A.V."/>
            <person name="Ravin N.V."/>
            <person name="Frolova A.A."/>
            <person name="Viryasiv M.B."/>
            <person name="Chernyh N.A."/>
            <person name="Bonch-Osmolovskaya E.A."/>
            <person name="Slobodkin A.I."/>
        </authorList>
    </citation>
    <scope>NUCLEOTIDE SEQUENCE [LARGE SCALE GENOMIC DNA]</scope>
    <source>
        <strain evidence="7 8">S69</strain>
    </source>
</reference>
<evidence type="ECO:0000256" key="1">
    <source>
        <dbReference type="ARBA" id="ARBA00022475"/>
    </source>
</evidence>
<dbReference type="Pfam" id="PF04977">
    <property type="entry name" value="DivIC"/>
    <property type="match status" value="1"/>
</dbReference>
<name>A0A1B9F749_9BACT</name>
<evidence type="ECO:0000313" key="7">
    <source>
        <dbReference type="EMBL" id="OCC15746.1"/>
    </source>
</evidence>
<dbReference type="GO" id="GO:0030428">
    <property type="term" value="C:cell septum"/>
    <property type="evidence" value="ECO:0007669"/>
    <property type="project" value="TreeGrafter"/>
</dbReference>
<dbReference type="InterPro" id="IPR007060">
    <property type="entry name" value="FtsL/DivIC"/>
</dbReference>
<evidence type="ECO:0000256" key="6">
    <source>
        <dbReference type="ARBA" id="ARBA00023306"/>
    </source>
</evidence>
<keyword evidence="4" id="KW-1133">Transmembrane helix</keyword>
<organism evidence="7 8">
    <name type="scientific">Dissulfuribacter thermophilus</name>
    <dbReference type="NCBI Taxonomy" id="1156395"/>
    <lineage>
        <taxon>Bacteria</taxon>
        <taxon>Pseudomonadati</taxon>
        <taxon>Thermodesulfobacteriota</taxon>
        <taxon>Dissulfuribacteria</taxon>
        <taxon>Dissulfuribacterales</taxon>
        <taxon>Dissulfuribacteraceae</taxon>
        <taxon>Dissulfuribacter</taxon>
    </lineage>
</organism>
<evidence type="ECO:0000256" key="3">
    <source>
        <dbReference type="ARBA" id="ARBA00022692"/>
    </source>
</evidence>
<keyword evidence="2" id="KW-0132">Cell division</keyword>
<evidence type="ECO:0008006" key="9">
    <source>
        <dbReference type="Google" id="ProtNLM"/>
    </source>
</evidence>
<comment type="caution">
    <text evidence="7">The sequence shown here is derived from an EMBL/GenBank/DDBJ whole genome shotgun (WGS) entry which is preliminary data.</text>
</comment>
<accession>A0A1B9F749</accession>
<keyword evidence="8" id="KW-1185">Reference proteome</keyword>
<dbReference type="EMBL" id="MAGO01000003">
    <property type="protein sequence ID" value="OCC15746.1"/>
    <property type="molecule type" value="Genomic_DNA"/>
</dbReference>
<evidence type="ECO:0000313" key="8">
    <source>
        <dbReference type="Proteomes" id="UP000093080"/>
    </source>
</evidence>
<dbReference type="PANTHER" id="PTHR37485:SF1">
    <property type="entry name" value="CELL DIVISION PROTEIN FTSB"/>
    <property type="match status" value="1"/>
</dbReference>
<keyword evidence="3" id="KW-0812">Transmembrane</keyword>
<dbReference type="Proteomes" id="UP000093080">
    <property type="component" value="Unassembled WGS sequence"/>
</dbReference>
<protein>
    <recommendedName>
        <fullName evidence="9">Cell division protein DivIC (FtsB), stabilizes FtsL against RasP cleavage</fullName>
    </recommendedName>
</protein>
<evidence type="ECO:0000256" key="4">
    <source>
        <dbReference type="ARBA" id="ARBA00022989"/>
    </source>
</evidence>
<sequence length="83" mass="10115">MCFVFFLFVWVTIGPFGLWRLHRLKTERDNLIAQQVQFAKHNQLLQEKIKILKEDKKAQEELVRSELGWVRDNELLYLFHNEK</sequence>
<proteinExistence type="predicted"/>
<dbReference type="InterPro" id="IPR023081">
    <property type="entry name" value="Cell_div_FtsB"/>
</dbReference>
<evidence type="ECO:0000256" key="2">
    <source>
        <dbReference type="ARBA" id="ARBA00022618"/>
    </source>
</evidence>
<keyword evidence="6" id="KW-0131">Cell cycle</keyword>